<keyword evidence="1" id="KW-1133">Transmembrane helix</keyword>
<sequence length="51" mass="5772">MRAPDSMYSIASLFGLVCWPLGLGVPYICVAILYRFSFFRGLTPLALCRRE</sequence>
<evidence type="ECO:0000256" key="1">
    <source>
        <dbReference type="SAM" id="Phobius"/>
    </source>
</evidence>
<dbReference type="Gramene" id="rna3190">
    <property type="protein sequence ID" value="RHN79403.1"/>
    <property type="gene ID" value="gene3190"/>
</dbReference>
<evidence type="ECO:0000313" key="2">
    <source>
        <dbReference type="EMBL" id="RHN79403.1"/>
    </source>
</evidence>
<evidence type="ECO:0008006" key="4">
    <source>
        <dbReference type="Google" id="ProtNLM"/>
    </source>
</evidence>
<reference evidence="3" key="1">
    <citation type="journal article" date="2018" name="Nat. Plants">
        <title>Whole-genome landscape of Medicago truncatula symbiotic genes.</title>
        <authorList>
            <person name="Pecrix Y."/>
            <person name="Staton S.E."/>
            <person name="Sallet E."/>
            <person name="Lelandais-Briere C."/>
            <person name="Moreau S."/>
            <person name="Carrere S."/>
            <person name="Blein T."/>
            <person name="Jardinaud M.F."/>
            <person name="Latrasse D."/>
            <person name="Zouine M."/>
            <person name="Zahm M."/>
            <person name="Kreplak J."/>
            <person name="Mayjonade B."/>
            <person name="Satge C."/>
            <person name="Perez M."/>
            <person name="Cauet S."/>
            <person name="Marande W."/>
            <person name="Chantry-Darmon C."/>
            <person name="Lopez-Roques C."/>
            <person name="Bouchez O."/>
            <person name="Berard A."/>
            <person name="Debelle F."/>
            <person name="Munos S."/>
            <person name="Bendahmane A."/>
            <person name="Berges H."/>
            <person name="Niebel A."/>
            <person name="Buitink J."/>
            <person name="Frugier F."/>
            <person name="Benhamed M."/>
            <person name="Crespi M."/>
            <person name="Gouzy J."/>
            <person name="Gamas P."/>
        </authorList>
    </citation>
    <scope>NUCLEOTIDE SEQUENCE [LARGE SCALE GENOMIC DNA]</scope>
    <source>
        <strain evidence="3">cv. Jemalong A17</strain>
    </source>
</reference>
<dbReference type="Proteomes" id="UP000265566">
    <property type="component" value="Chromosome 1"/>
</dbReference>
<keyword evidence="1" id="KW-0472">Membrane</keyword>
<gene>
    <name evidence="2" type="ORF">MtrunA17_Chr1g0176981</name>
</gene>
<keyword evidence="1" id="KW-0812">Transmembrane</keyword>
<protein>
    <recommendedName>
        <fullName evidence="4">Transmembrane protein</fullName>
    </recommendedName>
</protein>
<dbReference type="EMBL" id="PSQE01000001">
    <property type="protein sequence ID" value="RHN79403.1"/>
    <property type="molecule type" value="Genomic_DNA"/>
</dbReference>
<proteinExistence type="predicted"/>
<feature type="transmembrane region" description="Helical" evidence="1">
    <location>
        <begin position="6"/>
        <end position="34"/>
    </location>
</feature>
<organism evidence="2 3">
    <name type="scientific">Medicago truncatula</name>
    <name type="common">Barrel medic</name>
    <name type="synonym">Medicago tribuloides</name>
    <dbReference type="NCBI Taxonomy" id="3880"/>
    <lineage>
        <taxon>Eukaryota</taxon>
        <taxon>Viridiplantae</taxon>
        <taxon>Streptophyta</taxon>
        <taxon>Embryophyta</taxon>
        <taxon>Tracheophyta</taxon>
        <taxon>Spermatophyta</taxon>
        <taxon>Magnoliopsida</taxon>
        <taxon>eudicotyledons</taxon>
        <taxon>Gunneridae</taxon>
        <taxon>Pentapetalae</taxon>
        <taxon>rosids</taxon>
        <taxon>fabids</taxon>
        <taxon>Fabales</taxon>
        <taxon>Fabaceae</taxon>
        <taxon>Papilionoideae</taxon>
        <taxon>50 kb inversion clade</taxon>
        <taxon>NPAAA clade</taxon>
        <taxon>Hologalegina</taxon>
        <taxon>IRL clade</taxon>
        <taxon>Trifolieae</taxon>
        <taxon>Medicago</taxon>
    </lineage>
</organism>
<accession>A0A396JSW1</accession>
<evidence type="ECO:0000313" key="3">
    <source>
        <dbReference type="Proteomes" id="UP000265566"/>
    </source>
</evidence>
<comment type="caution">
    <text evidence="2">The sequence shown here is derived from an EMBL/GenBank/DDBJ whole genome shotgun (WGS) entry which is preliminary data.</text>
</comment>
<dbReference type="AlphaFoldDB" id="A0A396JSW1"/>
<name>A0A396JSW1_MEDTR</name>